<feature type="region of interest" description="Disordered" evidence="1">
    <location>
        <begin position="146"/>
        <end position="168"/>
    </location>
</feature>
<dbReference type="AlphaFoldDB" id="A0A0L0NWZ7"/>
<accession>A0A0L0NWZ7</accession>
<feature type="compositionally biased region" description="Basic and acidic residues" evidence="1">
    <location>
        <begin position="146"/>
        <end position="159"/>
    </location>
</feature>
<proteinExistence type="predicted"/>
<dbReference type="VEuPathDB" id="FungiDB:B9J08_003701"/>
<evidence type="ECO:0000313" key="4">
    <source>
        <dbReference type="Proteomes" id="UP000037122"/>
    </source>
</evidence>
<dbReference type="VEuPathDB" id="FungiDB:CJJ09_000404"/>
<dbReference type="VEuPathDB" id="FungiDB:CJI97_003776"/>
<name>A0A0L0NWZ7_CANAR</name>
<dbReference type="EMBL" id="LGST01000034">
    <property type="protein sequence ID" value="KND98180.1"/>
    <property type="molecule type" value="Genomic_DNA"/>
</dbReference>
<dbReference type="VEuPathDB" id="FungiDB:CJI96_0002235"/>
<reference evidence="4" key="1">
    <citation type="journal article" date="2015" name="BMC Genomics">
        <title>Draft genome of a commonly misdiagnosed multidrug resistant pathogen Candida auris.</title>
        <authorList>
            <person name="Chatterjee S."/>
            <person name="Alampalli S.V."/>
            <person name="Nageshan R.K."/>
            <person name="Chettiar S.T."/>
            <person name="Joshi S."/>
            <person name="Tatu U.S."/>
        </authorList>
    </citation>
    <scope>NUCLEOTIDE SEQUENCE [LARGE SCALE GENOMIC DNA]</scope>
    <source>
        <strain evidence="4">6684</strain>
    </source>
</reference>
<evidence type="ECO:0000313" key="3">
    <source>
        <dbReference type="EMBL" id="KND98180.1"/>
    </source>
</evidence>
<gene>
    <name evidence="3" type="ORF">QG37_04936</name>
</gene>
<dbReference type="VEuPathDB" id="FungiDB:QG37_04936"/>
<comment type="caution">
    <text evidence="3">The sequence shown here is derived from an EMBL/GenBank/DDBJ whole genome shotgun (WGS) entry which is preliminary data.</text>
</comment>
<feature type="region of interest" description="Disordered" evidence="1">
    <location>
        <begin position="1"/>
        <end position="55"/>
    </location>
</feature>
<evidence type="ECO:0000256" key="1">
    <source>
        <dbReference type="SAM" id="MobiDB-lite"/>
    </source>
</evidence>
<feature type="domain" description="Micro-fibrillar-associated protein 1 C-terminal" evidence="2">
    <location>
        <begin position="53"/>
        <end position="118"/>
    </location>
</feature>
<organism evidence="3 4">
    <name type="scientific">Candidozyma auris</name>
    <name type="common">Yeast</name>
    <name type="synonym">Candida auris</name>
    <dbReference type="NCBI Taxonomy" id="498019"/>
    <lineage>
        <taxon>Eukaryota</taxon>
        <taxon>Fungi</taxon>
        <taxon>Dikarya</taxon>
        <taxon>Ascomycota</taxon>
        <taxon>Saccharomycotina</taxon>
        <taxon>Pichiomycetes</taxon>
        <taxon>Metschnikowiaceae</taxon>
        <taxon>Candidozyma</taxon>
    </lineage>
</organism>
<feature type="compositionally biased region" description="Polar residues" evidence="1">
    <location>
        <begin position="43"/>
        <end position="55"/>
    </location>
</feature>
<evidence type="ECO:0000259" key="2">
    <source>
        <dbReference type="Pfam" id="PF06991"/>
    </source>
</evidence>
<dbReference type="InterPro" id="IPR009730">
    <property type="entry name" value="MFAP1_C"/>
</dbReference>
<sequence>MSSGSEQDSSSYSSGSESESSSGSENELGVLQRPVFVRKTKKASQGSDSATSVKTDTVLAKAEFQQNLELKEVKTLDFDGVDDTDDIDPQAEFEAWKERERLRKERDMRRAEEKRNEKDGIYLDEASIGSKGGVFYRDVDENLLKRESAEVEDSGDHSRPTRFKPGKV</sequence>
<protein>
    <recommendedName>
        <fullName evidence="2">Micro-fibrillar-associated protein 1 C-terminal domain-containing protein</fullName>
    </recommendedName>
</protein>
<feature type="compositionally biased region" description="Low complexity" evidence="1">
    <location>
        <begin position="1"/>
        <end position="25"/>
    </location>
</feature>
<dbReference type="Proteomes" id="UP000037122">
    <property type="component" value="Unassembled WGS sequence"/>
</dbReference>
<dbReference type="VEuPathDB" id="FungiDB:CJJ07_004529"/>
<dbReference type="Pfam" id="PF06991">
    <property type="entry name" value="MFAP1"/>
    <property type="match status" value="1"/>
</dbReference>